<feature type="domain" description="Thioredoxin" evidence="2">
    <location>
        <begin position="22"/>
        <end position="150"/>
    </location>
</feature>
<proteinExistence type="predicted"/>
<evidence type="ECO:0000256" key="1">
    <source>
        <dbReference type="ARBA" id="ARBA00023157"/>
    </source>
</evidence>
<dbReference type="PROSITE" id="PS51352">
    <property type="entry name" value="THIOREDOXIN_2"/>
    <property type="match status" value="1"/>
</dbReference>
<dbReference type="CDD" id="cd02947">
    <property type="entry name" value="TRX_family"/>
    <property type="match status" value="1"/>
</dbReference>
<sequence>MSVYKEEHSGMEAAKGTTFNNCLLNLAVKEFITHTYTATHLLTKSTMVTQLKSASEYDNALASGDKLVVVDFFATWCGPCKMIAPMIEKFAEHYSDASFYKLDVDEVSDVAQKAEVSSMPTLVFYKGGKEVTRVVGANPAAIKQAIASNV</sequence>
<keyword evidence="1" id="KW-1015">Disulfide bond</keyword>
<reference evidence="3" key="1">
    <citation type="submission" date="2022-08" db="EMBL/GenBank/DDBJ databases">
        <authorList>
            <person name="Byrne P K."/>
        </authorList>
    </citation>
    <scope>NUCLEOTIDE SEQUENCE</scope>
    <source>
        <strain evidence="3">UCD650</strain>
    </source>
</reference>
<dbReference type="SUPFAM" id="SSF52833">
    <property type="entry name" value="Thioredoxin-like"/>
    <property type="match status" value="1"/>
</dbReference>
<dbReference type="InterPro" id="IPR013766">
    <property type="entry name" value="Thioredoxin_domain"/>
</dbReference>
<organism evidence="3 4">
    <name type="scientific">Saccharomyces eubayanus</name>
    <name type="common">Yeast</name>
    <dbReference type="NCBI Taxonomy" id="1080349"/>
    <lineage>
        <taxon>Eukaryota</taxon>
        <taxon>Fungi</taxon>
        <taxon>Dikarya</taxon>
        <taxon>Ascomycota</taxon>
        <taxon>Saccharomycotina</taxon>
        <taxon>Saccharomycetes</taxon>
        <taxon>Saccharomycetales</taxon>
        <taxon>Saccharomycetaceae</taxon>
        <taxon>Saccharomyces</taxon>
    </lineage>
</organism>
<dbReference type="NCBIfam" id="TIGR01068">
    <property type="entry name" value="thioredoxin"/>
    <property type="match status" value="1"/>
</dbReference>
<dbReference type="Pfam" id="PF00085">
    <property type="entry name" value="Thioredoxin"/>
    <property type="match status" value="1"/>
</dbReference>
<protein>
    <recommendedName>
        <fullName evidence="2">Thioredoxin domain-containing protein</fullName>
    </recommendedName>
</protein>
<dbReference type="PANTHER" id="PTHR46115">
    <property type="entry name" value="THIOREDOXIN-LIKE PROTEIN 1"/>
    <property type="match status" value="1"/>
</dbReference>
<keyword evidence="4" id="KW-1185">Reference proteome</keyword>
<dbReference type="EMBL" id="OX291497">
    <property type="protein sequence ID" value="CAI2012749.1"/>
    <property type="molecule type" value="Genomic_DNA"/>
</dbReference>
<dbReference type="Gene3D" id="3.40.30.10">
    <property type="entry name" value="Glutaredoxin"/>
    <property type="match status" value="1"/>
</dbReference>
<dbReference type="PRINTS" id="PR00421">
    <property type="entry name" value="THIOREDOXIN"/>
</dbReference>
<evidence type="ECO:0000313" key="3">
    <source>
        <dbReference type="EMBL" id="CAI2012749.1"/>
    </source>
</evidence>
<dbReference type="InterPro" id="IPR036249">
    <property type="entry name" value="Thioredoxin-like_sf"/>
</dbReference>
<accession>A0ABN8VQK5</accession>
<dbReference type="PROSITE" id="PS00194">
    <property type="entry name" value="THIOREDOXIN_1"/>
    <property type="match status" value="1"/>
</dbReference>
<evidence type="ECO:0000259" key="2">
    <source>
        <dbReference type="PROSITE" id="PS51352"/>
    </source>
</evidence>
<evidence type="ECO:0000313" key="4">
    <source>
        <dbReference type="Proteomes" id="UP001152964"/>
    </source>
</evidence>
<dbReference type="InterPro" id="IPR005746">
    <property type="entry name" value="Thioredoxin"/>
</dbReference>
<gene>
    <name evidence="3" type="primary">U6500G04570</name>
    <name evidence="3" type="ORF">SEUBUCD650_0G04570</name>
</gene>
<dbReference type="InterPro" id="IPR017937">
    <property type="entry name" value="Thioredoxin_CS"/>
</dbReference>
<name>A0ABN8VQK5_SACEU</name>
<dbReference type="Proteomes" id="UP001152964">
    <property type="component" value="Chromosome 7"/>
</dbReference>